<gene>
    <name evidence="2" type="ORF">SDC9_66852</name>
</gene>
<keyword evidence="1" id="KW-1133">Transmembrane helix</keyword>
<dbReference type="AlphaFoldDB" id="A0A644XW06"/>
<proteinExistence type="predicted"/>
<accession>A0A644XW06</accession>
<keyword evidence="1" id="KW-0472">Membrane</keyword>
<sequence length="689" mass="78162">MSLVRLGKPFQRANSPSHYWPKFFLTSEGFGGINFSKTDISQACQNLVVEYCATNLVSTIETLVDKQDRATKWITAGISSIRVNSVGAQKKLENEILISFLKPLIKDPPDQFQCQKLDSLLSEVITGMKSSVFDDANINGVDEFGVRGILERFGWNLTMTGTNVNNCLIKQNSDLARIILNNKKVILADNEVSLSNSQNSFLVKASNFLKLKLFETIDLFKPISLQANENIETILQENYRNINTVLQVEIAKRIKTNFKQLMDILSYIFDRNGSSAINKQFPFDSTKIDTNGFKALGYSIDQSIDLVQHLPDIQQNGKKIAPNTLQSEYFWQVAAEADSAYIRNLLRRFDRFNKEIAPWHFGIAIAIIGWPLLYTIMDTLFKWPNSATIFVSALTTLLFNLVGFVIWRIRAQKMLRIMKKDIANSLSSRVLGIVAKILHDYQLLSISQLKKVQFVFRDVDKALAESSISQNTLHLDENIIPATDEGMIYPVDISKRIFGTEQILVQNEYSQEWPSLSGEVVEIWRNEENSSAILSWKSEARKNANVEASRENEFFHSVETAVITKGLLPLFEDPASYLDVIKLFKEKAKTSADVVFKPQLLDINLLADEDLKIANGKKWKWLFQHALPLGGGDKEFKNLQQQTFMLVPNNDILNSITGKNSKYWDGDWKVVVSSKLNELACIRIVIIND</sequence>
<evidence type="ECO:0000256" key="1">
    <source>
        <dbReference type="SAM" id="Phobius"/>
    </source>
</evidence>
<organism evidence="2">
    <name type="scientific">bioreactor metagenome</name>
    <dbReference type="NCBI Taxonomy" id="1076179"/>
    <lineage>
        <taxon>unclassified sequences</taxon>
        <taxon>metagenomes</taxon>
        <taxon>ecological metagenomes</taxon>
    </lineage>
</organism>
<reference evidence="2" key="1">
    <citation type="submission" date="2019-08" db="EMBL/GenBank/DDBJ databases">
        <authorList>
            <person name="Kucharzyk K."/>
            <person name="Murdoch R.W."/>
            <person name="Higgins S."/>
            <person name="Loffler F."/>
        </authorList>
    </citation>
    <scope>NUCLEOTIDE SEQUENCE</scope>
</reference>
<evidence type="ECO:0000313" key="2">
    <source>
        <dbReference type="EMBL" id="MPM20422.1"/>
    </source>
</evidence>
<protein>
    <submittedName>
        <fullName evidence="2">Uncharacterized protein</fullName>
    </submittedName>
</protein>
<feature type="transmembrane region" description="Helical" evidence="1">
    <location>
        <begin position="356"/>
        <end position="377"/>
    </location>
</feature>
<keyword evidence="1" id="KW-0812">Transmembrane</keyword>
<feature type="transmembrane region" description="Helical" evidence="1">
    <location>
        <begin position="389"/>
        <end position="409"/>
    </location>
</feature>
<dbReference type="EMBL" id="VSSQ01003378">
    <property type="protein sequence ID" value="MPM20422.1"/>
    <property type="molecule type" value="Genomic_DNA"/>
</dbReference>
<comment type="caution">
    <text evidence="2">The sequence shown here is derived from an EMBL/GenBank/DDBJ whole genome shotgun (WGS) entry which is preliminary data.</text>
</comment>
<name>A0A644XW06_9ZZZZ</name>